<dbReference type="Proteomes" id="UP001215598">
    <property type="component" value="Unassembled WGS sequence"/>
</dbReference>
<feature type="domain" description="WKF" evidence="2">
    <location>
        <begin position="81"/>
        <end position="135"/>
    </location>
</feature>
<gene>
    <name evidence="3" type="ORF">B0H16DRAFT_1498640</name>
</gene>
<protein>
    <recommendedName>
        <fullName evidence="2">WKF domain-containing protein</fullName>
    </recommendedName>
</protein>
<evidence type="ECO:0000313" key="3">
    <source>
        <dbReference type="EMBL" id="KAJ7781510.1"/>
    </source>
</evidence>
<reference evidence="3" key="1">
    <citation type="submission" date="2023-03" db="EMBL/GenBank/DDBJ databases">
        <title>Massive genome expansion in bonnet fungi (Mycena s.s.) driven by repeated elements and novel gene families across ecological guilds.</title>
        <authorList>
            <consortium name="Lawrence Berkeley National Laboratory"/>
            <person name="Harder C.B."/>
            <person name="Miyauchi S."/>
            <person name="Viragh M."/>
            <person name="Kuo A."/>
            <person name="Thoen E."/>
            <person name="Andreopoulos B."/>
            <person name="Lu D."/>
            <person name="Skrede I."/>
            <person name="Drula E."/>
            <person name="Henrissat B."/>
            <person name="Morin E."/>
            <person name="Kohler A."/>
            <person name="Barry K."/>
            <person name="LaButti K."/>
            <person name="Morin E."/>
            <person name="Salamov A."/>
            <person name="Lipzen A."/>
            <person name="Mereny Z."/>
            <person name="Hegedus B."/>
            <person name="Baldrian P."/>
            <person name="Stursova M."/>
            <person name="Weitz H."/>
            <person name="Taylor A."/>
            <person name="Grigoriev I.V."/>
            <person name="Nagy L.G."/>
            <person name="Martin F."/>
            <person name="Kauserud H."/>
        </authorList>
    </citation>
    <scope>NUCLEOTIDE SEQUENCE</scope>
    <source>
        <strain evidence="3">CBHHK182m</strain>
    </source>
</reference>
<evidence type="ECO:0000256" key="1">
    <source>
        <dbReference type="SAM" id="MobiDB-lite"/>
    </source>
</evidence>
<sequence>MAKSKKEVDVSEDGPKIGKPKRGKRRRDETPAEDVPEEVAASIEPPKKKPRKNKTGFPDPQDDSSLSEQASKALCYAFTQFRKPSKWKFSKARQNWLIRNIWSDAIPDTYLPLTIQYLSNVKGGVRETLIKECQSLLAVPPPAPENPSGEVAPTTQPASTQAATDSEVAQIKHARARALLDALESTQSEPPK</sequence>
<dbReference type="Pfam" id="PF10180">
    <property type="entry name" value="WKF"/>
    <property type="match status" value="1"/>
</dbReference>
<dbReference type="InterPro" id="IPR019327">
    <property type="entry name" value="WKF"/>
</dbReference>
<dbReference type="AlphaFoldDB" id="A0AAD7KA43"/>
<feature type="compositionally biased region" description="Low complexity" evidence="1">
    <location>
        <begin position="152"/>
        <end position="164"/>
    </location>
</feature>
<name>A0AAD7KA43_9AGAR</name>
<proteinExistence type="predicted"/>
<comment type="caution">
    <text evidence="3">The sequence shown here is derived from an EMBL/GenBank/DDBJ whole genome shotgun (WGS) entry which is preliminary data.</text>
</comment>
<organism evidence="3 4">
    <name type="scientific">Mycena metata</name>
    <dbReference type="NCBI Taxonomy" id="1033252"/>
    <lineage>
        <taxon>Eukaryota</taxon>
        <taxon>Fungi</taxon>
        <taxon>Dikarya</taxon>
        <taxon>Basidiomycota</taxon>
        <taxon>Agaricomycotina</taxon>
        <taxon>Agaricomycetes</taxon>
        <taxon>Agaricomycetidae</taxon>
        <taxon>Agaricales</taxon>
        <taxon>Marasmiineae</taxon>
        <taxon>Mycenaceae</taxon>
        <taxon>Mycena</taxon>
    </lineage>
</organism>
<evidence type="ECO:0000313" key="4">
    <source>
        <dbReference type="Proteomes" id="UP001215598"/>
    </source>
</evidence>
<dbReference type="PANTHER" id="PTHR22306">
    <property type="entry name" value="CHROMOSOME 7 OPEN READING FRAME 50"/>
    <property type="match status" value="1"/>
</dbReference>
<dbReference type="PANTHER" id="PTHR22306:SF2">
    <property type="entry name" value="CHROMOSOME 7 OPEN READING FRAME 50"/>
    <property type="match status" value="1"/>
</dbReference>
<feature type="region of interest" description="Disordered" evidence="1">
    <location>
        <begin position="1"/>
        <end position="68"/>
    </location>
</feature>
<feature type="compositionally biased region" description="Basic and acidic residues" evidence="1">
    <location>
        <begin position="1"/>
        <end position="16"/>
    </location>
</feature>
<keyword evidence="4" id="KW-1185">Reference proteome</keyword>
<feature type="region of interest" description="Disordered" evidence="1">
    <location>
        <begin position="141"/>
        <end position="167"/>
    </location>
</feature>
<evidence type="ECO:0000259" key="2">
    <source>
        <dbReference type="Pfam" id="PF10180"/>
    </source>
</evidence>
<dbReference type="EMBL" id="JARKIB010000004">
    <property type="protein sequence ID" value="KAJ7781510.1"/>
    <property type="molecule type" value="Genomic_DNA"/>
</dbReference>
<accession>A0AAD7KA43</accession>